<reference evidence="1 2" key="1">
    <citation type="journal article" date="2019" name="Mol. Biol. Evol.">
        <title>Blast fungal genomes show frequent chromosomal changes, gene gains and losses, and effector gene turnover.</title>
        <authorList>
            <person name="Gomez Luciano L.B."/>
            <person name="Jason Tsai I."/>
            <person name="Chuma I."/>
            <person name="Tosa Y."/>
            <person name="Chen Y.H."/>
            <person name="Li J.Y."/>
            <person name="Li M.Y."/>
            <person name="Jade Lu M.Y."/>
            <person name="Nakayashiki H."/>
            <person name="Li W.H."/>
        </authorList>
    </citation>
    <scope>NUCLEOTIDE SEQUENCE [LARGE SCALE GENOMIC DNA]</scope>
    <source>
        <strain evidence="1">MZ5-1-6</strain>
    </source>
</reference>
<evidence type="ECO:0000313" key="1">
    <source>
        <dbReference type="EMBL" id="QBZ66565.1"/>
    </source>
</evidence>
<protein>
    <submittedName>
        <fullName evidence="1">Uncharacterized protein</fullName>
    </submittedName>
</protein>
<gene>
    <name evidence="1" type="ORF">PoMZ_13547</name>
</gene>
<dbReference type="AlphaFoldDB" id="A0A4P7NVC4"/>
<dbReference type="Proteomes" id="UP000294847">
    <property type="component" value="Chromosome 7"/>
</dbReference>
<name>A0A4P7NVC4_PYROR</name>
<accession>A0A4P7NVC4</accession>
<organism evidence="1 2">
    <name type="scientific">Pyricularia oryzae</name>
    <name type="common">Rice blast fungus</name>
    <name type="synonym">Magnaporthe oryzae</name>
    <dbReference type="NCBI Taxonomy" id="318829"/>
    <lineage>
        <taxon>Eukaryota</taxon>
        <taxon>Fungi</taxon>
        <taxon>Dikarya</taxon>
        <taxon>Ascomycota</taxon>
        <taxon>Pezizomycotina</taxon>
        <taxon>Sordariomycetes</taxon>
        <taxon>Sordariomycetidae</taxon>
        <taxon>Magnaporthales</taxon>
        <taxon>Pyriculariaceae</taxon>
        <taxon>Pyricularia</taxon>
    </lineage>
</organism>
<proteinExistence type="predicted"/>
<dbReference type="EMBL" id="CP034210">
    <property type="protein sequence ID" value="QBZ66565.1"/>
    <property type="molecule type" value="Genomic_DNA"/>
</dbReference>
<sequence length="141" mass="15348">MLSLGGVNGPAQGPWWTCWSVVGRQSINVLVSHRSAGLRSNCSSLSQPYNPIRLLAGSRPPGDETAIITHVPPTATISSVSLRSVHERQPRPMLSSAFNSPQIPNEVFSLSFAAPNNRPWLCSLCINNSRRKIPVVSKIHK</sequence>
<evidence type="ECO:0000313" key="2">
    <source>
        <dbReference type="Proteomes" id="UP000294847"/>
    </source>
</evidence>